<reference evidence="5 6" key="1">
    <citation type="submission" date="2019-02" db="EMBL/GenBank/DDBJ databases">
        <title>Paenibacillus sp. nov., isolated from surface-sterilized tissue of Thalictrum simplex L.</title>
        <authorList>
            <person name="Tuo L."/>
        </authorList>
    </citation>
    <scope>NUCLEOTIDE SEQUENCE [LARGE SCALE GENOMIC DNA]</scope>
    <source>
        <strain evidence="5 6">N2SHLJ1</strain>
    </source>
</reference>
<dbReference type="EMBL" id="SIRE01000026">
    <property type="protein sequence ID" value="TBL71365.1"/>
    <property type="molecule type" value="Genomic_DNA"/>
</dbReference>
<sequence length="371" mass="39288">MTQIPDYLTEQTEETIRRRMFARLPSDLDTTEGSYIWDSLTPAAMELAQAAIWGQEVLRRGFLATSFGTYLDLRCEEHGITRRQAVKAAGQATFTGIPGTVVPKGAIVATEADPATNTASIEFETTQAVTLDGQGKALADIAAISAGRQGNVPAAAIKVIVTPLTGIAQVANLHPMADGADDESDESLVERYLIKVRSPGTSGNKADYVQWALEVPGVGAVQVYPLWQGPGTVRVVVLNADKRAPEEELVEAVQNYICPATAGTGEGRAPIGANVTVDAAEEVPIDIQAKLILSGGATVAAAKSAIEDGVRDYLKQLAFNDSLVRNKRISAILLEVAPIIDFEDFTVNGVTSNIELGPGQVAVLGMVDVYV</sequence>
<dbReference type="InterPro" id="IPR058531">
    <property type="entry name" value="Baseplate_J_M"/>
</dbReference>
<comment type="caution">
    <text evidence="5">The sequence shown here is derived from an EMBL/GenBank/DDBJ whole genome shotgun (WGS) entry which is preliminary data.</text>
</comment>
<dbReference type="OrthoDB" id="2554267at2"/>
<proteinExistence type="inferred from homology"/>
<dbReference type="Pfam" id="PF26079">
    <property type="entry name" value="Baseplate_J_C"/>
    <property type="match status" value="1"/>
</dbReference>
<evidence type="ECO:0000259" key="2">
    <source>
        <dbReference type="Pfam" id="PF04865"/>
    </source>
</evidence>
<evidence type="ECO:0000313" key="5">
    <source>
        <dbReference type="EMBL" id="TBL71365.1"/>
    </source>
</evidence>
<evidence type="ECO:0000259" key="3">
    <source>
        <dbReference type="Pfam" id="PF26078"/>
    </source>
</evidence>
<gene>
    <name evidence="5" type="ORF">EYB31_30195</name>
</gene>
<dbReference type="PANTHER" id="PTHR37829:SF3">
    <property type="entry name" value="PROTEIN JAYE-RELATED"/>
    <property type="match status" value="1"/>
</dbReference>
<comment type="similarity">
    <text evidence="1">Belongs to the Mu gp47/PBSX XkdT family.</text>
</comment>
<dbReference type="RefSeq" id="WP_131017230.1">
    <property type="nucleotide sequence ID" value="NZ_SIRE01000026.1"/>
</dbReference>
<keyword evidence="6" id="KW-1185">Reference proteome</keyword>
<evidence type="ECO:0000256" key="1">
    <source>
        <dbReference type="ARBA" id="ARBA00038087"/>
    </source>
</evidence>
<feature type="domain" description="Baseplate J-like central" evidence="3">
    <location>
        <begin position="201"/>
        <end position="278"/>
    </location>
</feature>
<dbReference type="InterPro" id="IPR052399">
    <property type="entry name" value="Phage_Baseplate_Assmbl_Protein"/>
</dbReference>
<evidence type="ECO:0000313" key="6">
    <source>
        <dbReference type="Proteomes" id="UP000293142"/>
    </source>
</evidence>
<dbReference type="Pfam" id="PF04865">
    <property type="entry name" value="Baseplate_J"/>
    <property type="match status" value="1"/>
</dbReference>
<organism evidence="5 6">
    <name type="scientific">Paenibacillus thalictri</name>
    <dbReference type="NCBI Taxonomy" id="2527873"/>
    <lineage>
        <taxon>Bacteria</taxon>
        <taxon>Bacillati</taxon>
        <taxon>Bacillota</taxon>
        <taxon>Bacilli</taxon>
        <taxon>Bacillales</taxon>
        <taxon>Paenibacillaceae</taxon>
        <taxon>Paenibacillus</taxon>
    </lineage>
</organism>
<dbReference type="Proteomes" id="UP000293142">
    <property type="component" value="Unassembled WGS sequence"/>
</dbReference>
<dbReference type="AlphaFoldDB" id="A0A4Q9DI82"/>
<feature type="domain" description="Baseplate protein J-like barrel" evidence="2">
    <location>
        <begin position="92"/>
        <end position="179"/>
    </location>
</feature>
<accession>A0A4Q9DI82</accession>
<dbReference type="InterPro" id="IPR006949">
    <property type="entry name" value="Barrel_Baseplate_J-like"/>
</dbReference>
<dbReference type="InterPro" id="IPR058530">
    <property type="entry name" value="Baseplate_J-like_C"/>
</dbReference>
<feature type="domain" description="Baseplate J-like C-terminal" evidence="4">
    <location>
        <begin position="285"/>
        <end position="369"/>
    </location>
</feature>
<protein>
    <submittedName>
        <fullName evidence="5">Baseplate J/gp47 family protein</fullName>
    </submittedName>
</protein>
<dbReference type="Pfam" id="PF26078">
    <property type="entry name" value="Baseplate_J_M"/>
    <property type="match status" value="1"/>
</dbReference>
<dbReference type="PANTHER" id="PTHR37829">
    <property type="entry name" value="PHAGE-LIKE ELEMENT PBSX PROTEIN XKDT"/>
    <property type="match status" value="1"/>
</dbReference>
<evidence type="ECO:0000259" key="4">
    <source>
        <dbReference type="Pfam" id="PF26079"/>
    </source>
</evidence>
<name>A0A4Q9DI82_9BACL</name>